<dbReference type="GO" id="GO:0046872">
    <property type="term" value="F:metal ion binding"/>
    <property type="evidence" value="ECO:0007669"/>
    <property type="project" value="UniProtKB-KW"/>
</dbReference>
<feature type="transmembrane region" description="Helical" evidence="8">
    <location>
        <begin position="69"/>
        <end position="86"/>
    </location>
</feature>
<proteinExistence type="predicted"/>
<dbReference type="GO" id="GO:0071555">
    <property type="term" value="P:cell wall organization"/>
    <property type="evidence" value="ECO:0007669"/>
    <property type="project" value="TreeGrafter"/>
</dbReference>
<evidence type="ECO:0000313" key="9">
    <source>
        <dbReference type="EMBL" id="CRH06885.1"/>
    </source>
</evidence>
<sequence>MHLLFALLVCWGLLVLFKRYAACLGLIDQPDGDRKLHAVATPVVGGLAMAGGLLAGLGWLALQGMMDQKALALILSIALLALLGVLDDRLDLRVSVRFLVQGGVSLILWWGGSYLFHFGDLLGLGLVELTPLEPLFTIICVVGVINALNMVDGMDGVAGSITLAAMIGYLILAWMAGNMLVLQVALLTIMVLLPFLFYNLRWGPHQRARLFMGDAGSMVLGLLLSWCAIELTQSENPVLSPSAVLWVVVIPLFDLFGSIAHRVICHRPAFTADRNHIHHLILALGLPESQVPQTMFILSLLGVGVAINFAMGPLDSPLPVIMFCLLFALYVRFVVRFWYLRSSPDIS</sequence>
<evidence type="ECO:0000256" key="3">
    <source>
        <dbReference type="ARBA" id="ARBA00022679"/>
    </source>
</evidence>
<dbReference type="GO" id="GO:0009103">
    <property type="term" value="P:lipopolysaccharide biosynthetic process"/>
    <property type="evidence" value="ECO:0007669"/>
    <property type="project" value="TreeGrafter"/>
</dbReference>
<feature type="transmembrane region" description="Helical" evidence="8">
    <location>
        <begin position="295"/>
        <end position="314"/>
    </location>
</feature>
<feature type="transmembrane region" description="Helical" evidence="8">
    <location>
        <begin position="37"/>
        <end position="62"/>
    </location>
</feature>
<feature type="transmembrane region" description="Helical" evidence="8">
    <location>
        <begin position="320"/>
        <end position="339"/>
    </location>
</feature>
<dbReference type="PANTHER" id="PTHR22926">
    <property type="entry name" value="PHOSPHO-N-ACETYLMURAMOYL-PENTAPEPTIDE-TRANSFERASE"/>
    <property type="match status" value="1"/>
</dbReference>
<evidence type="ECO:0000256" key="7">
    <source>
        <dbReference type="PIRSR" id="PIRSR600715-1"/>
    </source>
</evidence>
<evidence type="ECO:0000256" key="6">
    <source>
        <dbReference type="ARBA" id="ARBA00023136"/>
    </source>
</evidence>
<keyword evidence="7" id="KW-0460">Magnesium</keyword>
<dbReference type="Pfam" id="PF00953">
    <property type="entry name" value="Glycos_transf_4"/>
    <property type="match status" value="1"/>
</dbReference>
<feature type="transmembrane region" description="Helical" evidence="8">
    <location>
        <begin position="243"/>
        <end position="264"/>
    </location>
</feature>
<dbReference type="AlphaFoldDB" id="A0A1S7LJ12"/>
<feature type="transmembrane region" description="Helical" evidence="8">
    <location>
        <begin position="210"/>
        <end position="231"/>
    </location>
</feature>
<feature type="transmembrane region" description="Helical" evidence="8">
    <location>
        <begin position="171"/>
        <end position="198"/>
    </location>
</feature>
<evidence type="ECO:0000256" key="1">
    <source>
        <dbReference type="ARBA" id="ARBA00004651"/>
    </source>
</evidence>
<gene>
    <name evidence="9" type="ORF">MAGMO_2733</name>
</gene>
<keyword evidence="5 8" id="KW-1133">Transmembrane helix</keyword>
<protein>
    <submittedName>
        <fullName evidence="9">Putative Phospho-N-acetylmuramoyl-pentapeptide-transferase</fullName>
        <ecNumber evidence="9">2.7.8.13</ecNumber>
    </submittedName>
</protein>
<dbReference type="PANTHER" id="PTHR22926:SF3">
    <property type="entry name" value="UNDECAPRENYL-PHOSPHATE ALPHA-N-ACETYLGLUCOSAMINYL 1-PHOSPHATE TRANSFERASE"/>
    <property type="match status" value="1"/>
</dbReference>
<keyword evidence="3 9" id="KW-0808">Transferase</keyword>
<evidence type="ECO:0000256" key="4">
    <source>
        <dbReference type="ARBA" id="ARBA00022692"/>
    </source>
</evidence>
<dbReference type="CDD" id="cd06853">
    <property type="entry name" value="GT_WecA_like"/>
    <property type="match status" value="1"/>
</dbReference>
<reference evidence="9" key="1">
    <citation type="submission" date="2015-04" db="EMBL/GenBank/DDBJ databases">
        <authorList>
            <person name="Syromyatnikov M.Y."/>
            <person name="Popov V.N."/>
        </authorList>
    </citation>
    <scope>NUCLEOTIDE SEQUENCE</scope>
    <source>
        <strain evidence="9">MO-1</strain>
    </source>
</reference>
<comment type="cofactor">
    <cofactor evidence="7">
        <name>Mg(2+)</name>
        <dbReference type="ChEBI" id="CHEBI:18420"/>
    </cofactor>
</comment>
<dbReference type="GO" id="GO:0044038">
    <property type="term" value="P:cell wall macromolecule biosynthetic process"/>
    <property type="evidence" value="ECO:0007669"/>
    <property type="project" value="TreeGrafter"/>
</dbReference>
<dbReference type="GO" id="GO:0016780">
    <property type="term" value="F:phosphotransferase activity, for other substituted phosphate groups"/>
    <property type="evidence" value="ECO:0007669"/>
    <property type="project" value="InterPro"/>
</dbReference>
<keyword evidence="7" id="KW-0479">Metal-binding</keyword>
<evidence type="ECO:0000256" key="5">
    <source>
        <dbReference type="ARBA" id="ARBA00022989"/>
    </source>
</evidence>
<accession>A0A1S7LJ12</accession>
<feature type="binding site" evidence="7">
    <location>
        <position position="214"/>
    </location>
    <ligand>
        <name>Mg(2+)</name>
        <dbReference type="ChEBI" id="CHEBI:18420"/>
    </ligand>
</feature>
<feature type="transmembrane region" description="Helical" evidence="8">
    <location>
        <begin position="134"/>
        <end position="151"/>
    </location>
</feature>
<keyword evidence="2" id="KW-1003">Cell membrane</keyword>
<comment type="subcellular location">
    <subcellularLocation>
        <location evidence="1">Cell membrane</location>
        <topology evidence="1">Multi-pass membrane protein</topology>
    </subcellularLocation>
</comment>
<feature type="binding site" evidence="7">
    <location>
        <position position="149"/>
    </location>
    <ligand>
        <name>Mg(2+)</name>
        <dbReference type="ChEBI" id="CHEBI:18420"/>
    </ligand>
</feature>
<name>A0A1S7LJ12_MAGMO</name>
<organism evidence="9">
    <name type="scientific">Magnetococcus massalia (strain MO-1)</name>
    <dbReference type="NCBI Taxonomy" id="451514"/>
    <lineage>
        <taxon>Bacteria</taxon>
        <taxon>Pseudomonadati</taxon>
        <taxon>Pseudomonadota</taxon>
        <taxon>Magnetococcia</taxon>
        <taxon>Magnetococcales</taxon>
        <taxon>Magnetococcaceae</taxon>
        <taxon>Magnetococcus</taxon>
    </lineage>
</organism>
<evidence type="ECO:0000256" key="2">
    <source>
        <dbReference type="ARBA" id="ARBA00022475"/>
    </source>
</evidence>
<keyword evidence="4 8" id="KW-0812">Transmembrane</keyword>
<dbReference type="EC" id="2.7.8.13" evidence="9"/>
<dbReference type="GO" id="GO:0005886">
    <property type="term" value="C:plasma membrane"/>
    <property type="evidence" value="ECO:0007669"/>
    <property type="project" value="UniProtKB-SubCell"/>
</dbReference>
<evidence type="ECO:0000256" key="8">
    <source>
        <dbReference type="SAM" id="Phobius"/>
    </source>
</evidence>
<dbReference type="InterPro" id="IPR000715">
    <property type="entry name" value="Glycosyl_transferase_4"/>
</dbReference>
<dbReference type="EMBL" id="LO017727">
    <property type="protein sequence ID" value="CRH06885.1"/>
    <property type="molecule type" value="Genomic_DNA"/>
</dbReference>
<keyword evidence="6 8" id="KW-0472">Membrane</keyword>